<evidence type="ECO:0000313" key="1">
    <source>
        <dbReference type="EMBL" id="PKY45406.1"/>
    </source>
</evidence>
<proteinExistence type="predicted"/>
<keyword evidence="2" id="KW-1185">Reference proteome</keyword>
<reference evidence="1 2" key="1">
    <citation type="submission" date="2015-10" db="EMBL/GenBank/DDBJ databases">
        <title>Genome analyses suggest a sexual origin of heterokaryosis in a supposedly ancient asexual fungus.</title>
        <authorList>
            <person name="Ropars J."/>
            <person name="Sedzielewska K."/>
            <person name="Noel J."/>
            <person name="Charron P."/>
            <person name="Farinelli L."/>
            <person name="Marton T."/>
            <person name="Kruger M."/>
            <person name="Pelin A."/>
            <person name="Brachmann A."/>
            <person name="Corradi N."/>
        </authorList>
    </citation>
    <scope>NUCLEOTIDE SEQUENCE [LARGE SCALE GENOMIC DNA]</scope>
    <source>
        <strain evidence="1 2">A4</strain>
    </source>
</reference>
<dbReference type="AlphaFoldDB" id="A0A2I1GFK2"/>
<organism evidence="1 2">
    <name type="scientific">Rhizophagus irregularis</name>
    <dbReference type="NCBI Taxonomy" id="588596"/>
    <lineage>
        <taxon>Eukaryota</taxon>
        <taxon>Fungi</taxon>
        <taxon>Fungi incertae sedis</taxon>
        <taxon>Mucoromycota</taxon>
        <taxon>Glomeromycotina</taxon>
        <taxon>Glomeromycetes</taxon>
        <taxon>Glomerales</taxon>
        <taxon>Glomeraceae</taxon>
        <taxon>Rhizophagus</taxon>
    </lineage>
</organism>
<name>A0A2I1GFK2_9GLOM</name>
<sequence>MNPTCGRNGDSNHTKRLLLNDNPERYRTYTPSFYDQRFHNELSDEFWNPSIHQRLAIKIVSENFQWYLRNNFGYTRSSWNETQRSGCRTFKENINVFRTLRRKRSTATCFFQSPVQYSLVQKRRSDAIIFYELFLGIPDDKNGDR</sequence>
<dbReference type="Proteomes" id="UP000234323">
    <property type="component" value="Unassembled WGS sequence"/>
</dbReference>
<gene>
    <name evidence="1" type="ORF">RhiirA4_419811</name>
</gene>
<protein>
    <submittedName>
        <fullName evidence="1">Uncharacterized protein</fullName>
    </submittedName>
</protein>
<comment type="caution">
    <text evidence="1">The sequence shown here is derived from an EMBL/GenBank/DDBJ whole genome shotgun (WGS) entry which is preliminary data.</text>
</comment>
<dbReference type="EMBL" id="LLXI01000381">
    <property type="protein sequence ID" value="PKY45406.1"/>
    <property type="molecule type" value="Genomic_DNA"/>
</dbReference>
<accession>A0A2I1GFK2</accession>
<evidence type="ECO:0000313" key="2">
    <source>
        <dbReference type="Proteomes" id="UP000234323"/>
    </source>
</evidence>